<dbReference type="AlphaFoldDB" id="X0TJU6"/>
<gene>
    <name evidence="14" type="ORF">S01H1_31884</name>
</gene>
<evidence type="ECO:0000313" key="14">
    <source>
        <dbReference type="EMBL" id="GAF93828.1"/>
    </source>
</evidence>
<evidence type="ECO:0000256" key="10">
    <source>
        <dbReference type="ARBA" id="ARBA00023014"/>
    </source>
</evidence>
<proteinExistence type="inferred from homology"/>
<dbReference type="GO" id="GO:0004844">
    <property type="term" value="F:uracil DNA N-glycosylase activity"/>
    <property type="evidence" value="ECO:0007669"/>
    <property type="project" value="UniProtKB-EC"/>
</dbReference>
<keyword evidence="9" id="KW-0408">Iron</keyword>
<evidence type="ECO:0000256" key="8">
    <source>
        <dbReference type="ARBA" id="ARBA00022801"/>
    </source>
</evidence>
<feature type="domain" description="Uracil-DNA glycosylase-like" evidence="13">
    <location>
        <begin position="83"/>
        <end position="229"/>
    </location>
</feature>
<accession>X0TJU6</accession>
<dbReference type="Pfam" id="PF03167">
    <property type="entry name" value="UDG"/>
    <property type="match status" value="1"/>
</dbReference>
<name>X0TJU6_9ZZZZ</name>
<evidence type="ECO:0000256" key="9">
    <source>
        <dbReference type="ARBA" id="ARBA00023004"/>
    </source>
</evidence>
<dbReference type="SMART" id="SM00987">
    <property type="entry name" value="UreE_C"/>
    <property type="match status" value="1"/>
</dbReference>
<keyword evidence="5" id="KW-0004">4Fe-4S</keyword>
<feature type="non-terminal residue" evidence="14">
    <location>
        <position position="1"/>
    </location>
</feature>
<dbReference type="InterPro" id="IPR005122">
    <property type="entry name" value="Uracil-DNA_glycosylase-like"/>
</dbReference>
<comment type="caution">
    <text evidence="14">The sequence shown here is derived from an EMBL/GenBank/DDBJ whole genome shotgun (WGS) entry which is preliminary data.</text>
</comment>
<evidence type="ECO:0000256" key="7">
    <source>
        <dbReference type="ARBA" id="ARBA00022763"/>
    </source>
</evidence>
<dbReference type="Gene3D" id="3.40.470.10">
    <property type="entry name" value="Uracil-DNA glycosylase-like domain"/>
    <property type="match status" value="1"/>
</dbReference>
<comment type="catalytic activity">
    <reaction evidence="1">
        <text>Hydrolyzes single-stranded DNA or mismatched double-stranded DNA and polynucleotides, releasing free uracil.</text>
        <dbReference type="EC" id="3.2.2.27"/>
    </reaction>
</comment>
<feature type="compositionally biased region" description="Basic and acidic residues" evidence="12">
    <location>
        <begin position="1"/>
        <end position="19"/>
    </location>
</feature>
<dbReference type="InterPro" id="IPR005273">
    <property type="entry name" value="Ura-DNA_glyco_family4"/>
</dbReference>
<evidence type="ECO:0000256" key="4">
    <source>
        <dbReference type="ARBA" id="ARBA00019403"/>
    </source>
</evidence>
<dbReference type="GO" id="GO:0051539">
    <property type="term" value="F:4 iron, 4 sulfur cluster binding"/>
    <property type="evidence" value="ECO:0007669"/>
    <property type="project" value="UniProtKB-KW"/>
</dbReference>
<dbReference type="EMBL" id="BARS01019706">
    <property type="protein sequence ID" value="GAF93828.1"/>
    <property type="molecule type" value="Genomic_DNA"/>
</dbReference>
<dbReference type="InterPro" id="IPR051536">
    <property type="entry name" value="UDG_Type-4/5"/>
</dbReference>
<dbReference type="NCBIfam" id="TIGR00758">
    <property type="entry name" value="UDG_fam4"/>
    <property type="match status" value="1"/>
</dbReference>
<reference evidence="14" key="1">
    <citation type="journal article" date="2014" name="Front. Microbiol.">
        <title>High frequency of phylogenetically diverse reductive dehalogenase-homologous genes in deep subseafloor sedimentary metagenomes.</title>
        <authorList>
            <person name="Kawai M."/>
            <person name="Futagami T."/>
            <person name="Toyoda A."/>
            <person name="Takaki Y."/>
            <person name="Nishi S."/>
            <person name="Hori S."/>
            <person name="Arai W."/>
            <person name="Tsubouchi T."/>
            <person name="Morono Y."/>
            <person name="Uchiyama I."/>
            <person name="Ito T."/>
            <person name="Fujiyama A."/>
            <person name="Inagaki F."/>
            <person name="Takami H."/>
        </authorList>
    </citation>
    <scope>NUCLEOTIDE SEQUENCE</scope>
    <source>
        <strain evidence="14">Expedition CK06-06</strain>
    </source>
</reference>
<dbReference type="CDD" id="cd10030">
    <property type="entry name" value="UDG-F4_TTUDGA_SPO1dp_like"/>
    <property type="match status" value="1"/>
</dbReference>
<keyword evidence="10" id="KW-0411">Iron-sulfur</keyword>
<evidence type="ECO:0000256" key="6">
    <source>
        <dbReference type="ARBA" id="ARBA00022723"/>
    </source>
</evidence>
<keyword evidence="8" id="KW-0378">Hydrolase</keyword>
<dbReference type="GO" id="GO:0046872">
    <property type="term" value="F:metal ion binding"/>
    <property type="evidence" value="ECO:0007669"/>
    <property type="project" value="UniProtKB-KW"/>
</dbReference>
<dbReference type="PANTHER" id="PTHR33693:SF1">
    <property type="entry name" value="TYPE-4 URACIL-DNA GLYCOSYLASE"/>
    <property type="match status" value="1"/>
</dbReference>
<sequence>RAARGEPERAPSDASRVAETDASEIPEPEIVEVQLAIATSAATRDMFTAASPLDDAKSIEAVEEAALACEKCELAQGRNNVVFGVGNPNAALMFVGEAPGRDEDLQGIPFVGRAGQLLDKILAAAGIGRDDVYIGNIIKCRPPNNRTPLTSEIDACMPYLAKQIKFIRPKIICTLGLPATQTLLGIRGSMGSLRGKIYKDGDILIIPTYHPAAALRDPRYKKPIWEDFQVLKRKYVAGAR</sequence>
<evidence type="ECO:0000256" key="3">
    <source>
        <dbReference type="ARBA" id="ARBA00012030"/>
    </source>
</evidence>
<organism evidence="14">
    <name type="scientific">marine sediment metagenome</name>
    <dbReference type="NCBI Taxonomy" id="412755"/>
    <lineage>
        <taxon>unclassified sequences</taxon>
        <taxon>metagenomes</taxon>
        <taxon>ecological metagenomes</taxon>
    </lineage>
</organism>
<protein>
    <recommendedName>
        <fullName evidence="4">Type-4 uracil-DNA glycosylase</fullName>
        <ecNumber evidence="3">3.2.2.27</ecNumber>
    </recommendedName>
</protein>
<keyword evidence="11" id="KW-0234">DNA repair</keyword>
<dbReference type="SMART" id="SM00986">
    <property type="entry name" value="UDG"/>
    <property type="match status" value="1"/>
</dbReference>
<dbReference type="SUPFAM" id="SSF52141">
    <property type="entry name" value="Uracil-DNA glycosylase-like"/>
    <property type="match status" value="1"/>
</dbReference>
<evidence type="ECO:0000256" key="11">
    <source>
        <dbReference type="ARBA" id="ARBA00023204"/>
    </source>
</evidence>
<dbReference type="InterPro" id="IPR036895">
    <property type="entry name" value="Uracil-DNA_glycosylase-like_sf"/>
</dbReference>
<dbReference type="EC" id="3.2.2.27" evidence="3"/>
<keyword evidence="6" id="KW-0479">Metal-binding</keyword>
<comment type="similarity">
    <text evidence="2">Belongs to the uracil-DNA glycosylase (UDG) superfamily. Type 4 (UDGa) family.</text>
</comment>
<evidence type="ECO:0000256" key="5">
    <source>
        <dbReference type="ARBA" id="ARBA00022485"/>
    </source>
</evidence>
<feature type="region of interest" description="Disordered" evidence="12">
    <location>
        <begin position="1"/>
        <end position="25"/>
    </location>
</feature>
<evidence type="ECO:0000256" key="1">
    <source>
        <dbReference type="ARBA" id="ARBA00001400"/>
    </source>
</evidence>
<keyword evidence="7" id="KW-0227">DNA damage</keyword>
<dbReference type="PANTHER" id="PTHR33693">
    <property type="entry name" value="TYPE-5 URACIL-DNA GLYCOSYLASE"/>
    <property type="match status" value="1"/>
</dbReference>
<evidence type="ECO:0000256" key="12">
    <source>
        <dbReference type="SAM" id="MobiDB-lite"/>
    </source>
</evidence>
<evidence type="ECO:0000259" key="13">
    <source>
        <dbReference type="SMART" id="SM00986"/>
    </source>
</evidence>
<dbReference type="GO" id="GO:0006281">
    <property type="term" value="P:DNA repair"/>
    <property type="evidence" value="ECO:0007669"/>
    <property type="project" value="UniProtKB-KW"/>
</dbReference>
<evidence type="ECO:0000256" key="2">
    <source>
        <dbReference type="ARBA" id="ARBA00006521"/>
    </source>
</evidence>